<dbReference type="Gene3D" id="1.10.510.10">
    <property type="entry name" value="Transferase(Phosphotransferase) domain 1"/>
    <property type="match status" value="1"/>
</dbReference>
<evidence type="ECO:0000256" key="10">
    <source>
        <dbReference type="ARBA" id="ARBA00059815"/>
    </source>
</evidence>
<feature type="compositionally biased region" description="Acidic residues" evidence="12">
    <location>
        <begin position="396"/>
        <end position="405"/>
    </location>
</feature>
<dbReference type="GO" id="GO:0005737">
    <property type="term" value="C:cytoplasm"/>
    <property type="evidence" value="ECO:0007669"/>
    <property type="project" value="TreeGrafter"/>
</dbReference>
<dbReference type="PROSITE" id="PS50951">
    <property type="entry name" value="SARAH"/>
    <property type="match status" value="1"/>
</dbReference>
<dbReference type="Gene3D" id="4.10.170.10">
    <property type="entry name" value="p53-like tetramerisation domain"/>
    <property type="match status" value="1"/>
</dbReference>
<dbReference type="GO" id="GO:0035556">
    <property type="term" value="P:intracellular signal transduction"/>
    <property type="evidence" value="ECO:0007669"/>
    <property type="project" value="TreeGrafter"/>
</dbReference>
<dbReference type="PANTHER" id="PTHR48012">
    <property type="entry name" value="STERILE20-LIKE KINASE, ISOFORM B-RELATED"/>
    <property type="match status" value="1"/>
</dbReference>
<comment type="catalytic activity">
    <reaction evidence="8">
        <text>L-threonyl-[protein] + ATP = O-phospho-L-threonyl-[protein] + ADP + H(+)</text>
        <dbReference type="Rhea" id="RHEA:46608"/>
        <dbReference type="Rhea" id="RHEA-COMP:11060"/>
        <dbReference type="Rhea" id="RHEA-COMP:11605"/>
        <dbReference type="ChEBI" id="CHEBI:15378"/>
        <dbReference type="ChEBI" id="CHEBI:30013"/>
        <dbReference type="ChEBI" id="CHEBI:30616"/>
        <dbReference type="ChEBI" id="CHEBI:61977"/>
        <dbReference type="ChEBI" id="CHEBI:456216"/>
        <dbReference type="EC" id="2.7.11.1"/>
    </reaction>
</comment>
<dbReference type="InterPro" id="IPR024205">
    <property type="entry name" value="Mst1_2_SARAH_domain"/>
</dbReference>
<feature type="region of interest" description="Disordered" evidence="12">
    <location>
        <begin position="435"/>
        <end position="460"/>
    </location>
</feature>
<keyword evidence="3" id="KW-0723">Serine/threonine-protein kinase</keyword>
<dbReference type="GO" id="GO:0004674">
    <property type="term" value="F:protein serine/threonine kinase activity"/>
    <property type="evidence" value="ECO:0007669"/>
    <property type="project" value="UniProtKB-KW"/>
</dbReference>
<dbReference type="InterPro" id="IPR011009">
    <property type="entry name" value="Kinase-like_dom_sf"/>
</dbReference>
<dbReference type="EC" id="2.7.11.1" evidence="2"/>
<evidence type="ECO:0000256" key="11">
    <source>
        <dbReference type="ARBA" id="ARBA00074244"/>
    </source>
</evidence>
<keyword evidence="6" id="KW-0418">Kinase</keyword>
<protein>
    <recommendedName>
        <fullName evidence="11">Serine/threonine-protein kinase cst-1</fullName>
        <ecNumber evidence="2">2.7.11.1</ecNumber>
    </recommendedName>
</protein>
<dbReference type="InterPro" id="IPR036674">
    <property type="entry name" value="p53_tetramer_sf"/>
</dbReference>
<proteinExistence type="inferred from homology"/>
<feature type="region of interest" description="Disordered" evidence="12">
    <location>
        <begin position="390"/>
        <end position="413"/>
    </location>
</feature>
<dbReference type="CDD" id="cd06612">
    <property type="entry name" value="STKc_MST1_2"/>
    <property type="match status" value="1"/>
</dbReference>
<dbReference type="InterPro" id="IPR000719">
    <property type="entry name" value="Prot_kinase_dom"/>
</dbReference>
<name>A0A183LGB3_9TREM</name>
<evidence type="ECO:0000313" key="14">
    <source>
        <dbReference type="Proteomes" id="UP000277204"/>
    </source>
</evidence>
<keyword evidence="7" id="KW-0067">ATP-binding</keyword>
<dbReference type="FunFam" id="3.30.200.20:FF:000040">
    <property type="entry name" value="Dual specificity mitogen-activated protein kinase kinase"/>
    <property type="match status" value="1"/>
</dbReference>
<dbReference type="PANTHER" id="PTHR48012:SF18">
    <property type="entry name" value="HAPPYHOUR, ISOFORM A"/>
    <property type="match status" value="1"/>
</dbReference>
<evidence type="ECO:0000256" key="4">
    <source>
        <dbReference type="ARBA" id="ARBA00022679"/>
    </source>
</evidence>
<dbReference type="CDD" id="cd21884">
    <property type="entry name" value="SARAH_MST_Hpo"/>
    <property type="match status" value="1"/>
</dbReference>
<gene>
    <name evidence="13" type="ORF">SMRZ_LOCUS2838</name>
</gene>
<dbReference type="Proteomes" id="UP000277204">
    <property type="component" value="Unassembled WGS sequence"/>
</dbReference>
<reference evidence="13 14" key="1">
    <citation type="submission" date="2018-11" db="EMBL/GenBank/DDBJ databases">
        <authorList>
            <consortium name="Pathogen Informatics"/>
        </authorList>
    </citation>
    <scope>NUCLEOTIDE SEQUENCE [LARGE SCALE GENOMIC DNA]</scope>
    <source>
        <strain evidence="13 14">Zambia</strain>
    </source>
</reference>
<evidence type="ECO:0000256" key="2">
    <source>
        <dbReference type="ARBA" id="ARBA00012513"/>
    </source>
</evidence>
<accession>A0A183LGB3</accession>
<dbReference type="SUPFAM" id="SSF56112">
    <property type="entry name" value="Protein kinase-like (PK-like)"/>
    <property type="match status" value="1"/>
</dbReference>
<feature type="compositionally biased region" description="Polar residues" evidence="12">
    <location>
        <begin position="320"/>
        <end position="337"/>
    </location>
</feature>
<comment type="catalytic activity">
    <reaction evidence="9">
        <text>L-seryl-[protein] + ATP = O-phospho-L-seryl-[protein] + ADP + H(+)</text>
        <dbReference type="Rhea" id="RHEA:17989"/>
        <dbReference type="Rhea" id="RHEA-COMP:9863"/>
        <dbReference type="Rhea" id="RHEA-COMP:11604"/>
        <dbReference type="ChEBI" id="CHEBI:15378"/>
        <dbReference type="ChEBI" id="CHEBI:29999"/>
        <dbReference type="ChEBI" id="CHEBI:30616"/>
        <dbReference type="ChEBI" id="CHEBI:83421"/>
        <dbReference type="ChEBI" id="CHEBI:456216"/>
        <dbReference type="EC" id="2.7.11.1"/>
    </reaction>
</comment>
<dbReference type="InterPro" id="IPR050629">
    <property type="entry name" value="STE20/SPS1-PAK"/>
</dbReference>
<dbReference type="SMART" id="SM00220">
    <property type="entry name" value="S_TKc"/>
    <property type="match status" value="1"/>
</dbReference>
<sequence>MQRLDDSELSKPPSEVLEIICKLGKGSYGSVYKARYKANGGIVAVKKVPVDSDLADIVKEISIMQQCDSPFIVKCYGSLFDSQDLWICMEYCGAGSIADIMRLRGKAIGEEEIATVLHYSLCGLDYLHQMRKIHRDIKAGNILLLNSGAAKLADFGVAGQLSDTLAKRNTVIGTPYWMAPEVIQEIGYNCSADIWSLGITAIEMADGKPPLADIHPMRALFMIPSQPAPALRKPSNWSLEFRAFIAACLAKSPEARPTAAALLQTEFIRNAKPCSILLQLINEANEARERRLLQQQQQQQQQTSTPDTPISDVKRRHSVMNKTDGNQVKSKQNQLSQDDFDDNLHTMVRSNSTSSRTVNNNINCNNNNESGLDIDGAATLVSLCSNEDRTNHHNDGDDDDDDDDNGSFIRHHDDETNVNNAYISSGNLDTMVVNDGGESEEDSGSVVVHDTTGGSSDGLDDAERDQREAFELLDAALPPAVPTEGTLTRRIDKAVKMVNNIGSEQQSNDINNNMNIGGGIGHAPPFIQRPFAPFSRAIQQSGLYTNGLTNEPGALSRLSYTELEQLLISLTNDLETELRNLAVRYRHKRQPLLDAIAEKTAQASIKTTNTINNDMTSKSNPITQC</sequence>
<evidence type="ECO:0000256" key="7">
    <source>
        <dbReference type="ARBA" id="ARBA00022840"/>
    </source>
</evidence>
<dbReference type="GO" id="GO:0051262">
    <property type="term" value="P:protein tetramerization"/>
    <property type="evidence" value="ECO:0007669"/>
    <property type="project" value="InterPro"/>
</dbReference>
<comment type="similarity">
    <text evidence="1">Belongs to the protein kinase superfamily. STE Ser/Thr protein kinase family. STE20 subfamily.</text>
</comment>
<dbReference type="InterPro" id="IPR011524">
    <property type="entry name" value="SARAH_dom"/>
</dbReference>
<keyword evidence="14" id="KW-1185">Reference proteome</keyword>
<dbReference type="GO" id="GO:0005524">
    <property type="term" value="F:ATP binding"/>
    <property type="evidence" value="ECO:0007669"/>
    <property type="project" value="UniProtKB-UniRule"/>
</dbReference>
<keyword evidence="5" id="KW-0547">Nucleotide-binding</keyword>
<evidence type="ECO:0000256" key="9">
    <source>
        <dbReference type="ARBA" id="ARBA00048679"/>
    </source>
</evidence>
<evidence type="ECO:0000256" key="8">
    <source>
        <dbReference type="ARBA" id="ARBA00047899"/>
    </source>
</evidence>
<dbReference type="FunFam" id="1.10.510.10:FF:000605">
    <property type="entry name" value="serine/threonine-protein kinase 3 isoform X2"/>
    <property type="match status" value="1"/>
</dbReference>
<evidence type="ECO:0000256" key="5">
    <source>
        <dbReference type="ARBA" id="ARBA00022741"/>
    </source>
</evidence>
<comment type="function">
    <text evidence="10">Serine/threonine-protein kinase which extends lifespan and delays tissue aging, probably by activating daf-16.</text>
</comment>
<dbReference type="STRING" id="48269.A0A183LGB3"/>
<dbReference type="Pfam" id="PF00069">
    <property type="entry name" value="Pkinase"/>
    <property type="match status" value="1"/>
</dbReference>
<dbReference type="PROSITE" id="PS00107">
    <property type="entry name" value="PROTEIN_KINASE_ATP"/>
    <property type="match status" value="1"/>
</dbReference>
<evidence type="ECO:0000313" key="13">
    <source>
        <dbReference type="EMBL" id="VDO56227.1"/>
    </source>
</evidence>
<dbReference type="AlphaFoldDB" id="A0A183LGB3"/>
<dbReference type="Pfam" id="PF11629">
    <property type="entry name" value="Mst1_SARAH"/>
    <property type="match status" value="1"/>
</dbReference>
<dbReference type="InterPro" id="IPR017441">
    <property type="entry name" value="Protein_kinase_ATP_BS"/>
</dbReference>
<keyword evidence="4" id="KW-0808">Transferase</keyword>
<evidence type="ECO:0000256" key="3">
    <source>
        <dbReference type="ARBA" id="ARBA00022527"/>
    </source>
</evidence>
<feature type="region of interest" description="Disordered" evidence="12">
    <location>
        <begin position="291"/>
        <end position="341"/>
    </location>
</feature>
<evidence type="ECO:0000256" key="6">
    <source>
        <dbReference type="ARBA" id="ARBA00022777"/>
    </source>
</evidence>
<evidence type="ECO:0000256" key="12">
    <source>
        <dbReference type="SAM" id="MobiDB-lite"/>
    </source>
</evidence>
<organism evidence="13 14">
    <name type="scientific">Schistosoma margrebowiei</name>
    <dbReference type="NCBI Taxonomy" id="48269"/>
    <lineage>
        <taxon>Eukaryota</taxon>
        <taxon>Metazoa</taxon>
        <taxon>Spiralia</taxon>
        <taxon>Lophotrochozoa</taxon>
        <taxon>Platyhelminthes</taxon>
        <taxon>Trematoda</taxon>
        <taxon>Digenea</taxon>
        <taxon>Strigeidida</taxon>
        <taxon>Schistosomatoidea</taxon>
        <taxon>Schistosomatidae</taxon>
        <taxon>Schistosoma</taxon>
    </lineage>
</organism>
<dbReference type="PROSITE" id="PS50011">
    <property type="entry name" value="PROTEIN_KINASE_DOM"/>
    <property type="match status" value="1"/>
</dbReference>
<dbReference type="EMBL" id="UZAI01000761">
    <property type="protein sequence ID" value="VDO56227.1"/>
    <property type="molecule type" value="Genomic_DNA"/>
</dbReference>
<evidence type="ECO:0000256" key="1">
    <source>
        <dbReference type="ARBA" id="ARBA00008874"/>
    </source>
</evidence>